<dbReference type="Pfam" id="PF01693">
    <property type="entry name" value="Cauli_VI"/>
    <property type="match status" value="1"/>
</dbReference>
<evidence type="ECO:0000256" key="5">
    <source>
        <dbReference type="ARBA" id="ARBA00022723"/>
    </source>
</evidence>
<dbReference type="InterPro" id="IPR012337">
    <property type="entry name" value="RNaseH-like_sf"/>
</dbReference>
<dbReference type="RefSeq" id="WP_317329841.1">
    <property type="nucleotide sequence ID" value="NZ_JAWJZA010000004.1"/>
</dbReference>
<keyword evidence="8" id="KW-0963">Cytoplasm</keyword>
<dbReference type="InterPro" id="IPR011320">
    <property type="entry name" value="RNase_H1_N"/>
</dbReference>
<reference evidence="11 12" key="1">
    <citation type="submission" date="2023-10" db="EMBL/GenBank/DDBJ databases">
        <title>Veillonella sp. nov., isolated from a pig farm feces dump.</title>
        <authorList>
            <person name="Chang Y.-H."/>
        </authorList>
    </citation>
    <scope>NUCLEOTIDE SEQUENCE [LARGE SCALE GENOMIC DNA]</scope>
    <source>
        <strain evidence="11 12">YH-vei2233</strain>
    </source>
</reference>
<dbReference type="EMBL" id="JAWJZB010000005">
    <property type="protein sequence ID" value="MDV5088199.1"/>
    <property type="molecule type" value="Genomic_DNA"/>
</dbReference>
<dbReference type="InterPro" id="IPR009027">
    <property type="entry name" value="Ribosomal_bL9/RNase_H1_N"/>
</dbReference>
<evidence type="ECO:0000256" key="2">
    <source>
        <dbReference type="ARBA" id="ARBA00005300"/>
    </source>
</evidence>
<keyword evidence="5 8" id="KW-0479">Metal-binding</keyword>
<dbReference type="InterPro" id="IPR050092">
    <property type="entry name" value="RNase_H"/>
</dbReference>
<comment type="similarity">
    <text evidence="2 8">Belongs to the RNase H family.</text>
</comment>
<feature type="compositionally biased region" description="Polar residues" evidence="9">
    <location>
        <begin position="69"/>
        <end position="87"/>
    </location>
</feature>
<dbReference type="PROSITE" id="PS50879">
    <property type="entry name" value="RNASE_H_1"/>
    <property type="match status" value="1"/>
</dbReference>
<feature type="region of interest" description="Disordered" evidence="9">
    <location>
        <begin position="58"/>
        <end position="87"/>
    </location>
</feature>
<protein>
    <recommendedName>
        <fullName evidence="3 8">Ribonuclease H</fullName>
        <ecNumber evidence="3 8">3.1.26.4</ecNumber>
    </recommendedName>
</protein>
<gene>
    <name evidence="11" type="ORF">RVY80_04970</name>
</gene>
<dbReference type="PIRSF" id="PIRSF037839">
    <property type="entry name" value="Ribonuclease_H"/>
    <property type="match status" value="1"/>
</dbReference>
<evidence type="ECO:0000256" key="9">
    <source>
        <dbReference type="SAM" id="MobiDB-lite"/>
    </source>
</evidence>
<dbReference type="CDD" id="cd09277">
    <property type="entry name" value="RNase_HI_bacteria_like"/>
    <property type="match status" value="1"/>
</dbReference>
<evidence type="ECO:0000256" key="6">
    <source>
        <dbReference type="ARBA" id="ARBA00022759"/>
    </source>
</evidence>
<dbReference type="SUPFAM" id="SSF55658">
    <property type="entry name" value="L9 N-domain-like"/>
    <property type="match status" value="1"/>
</dbReference>
<dbReference type="PANTHER" id="PTHR10642">
    <property type="entry name" value="RIBONUCLEASE H1"/>
    <property type="match status" value="1"/>
</dbReference>
<dbReference type="Gene3D" id="3.30.420.10">
    <property type="entry name" value="Ribonuclease H-like superfamily/Ribonuclease H"/>
    <property type="match status" value="1"/>
</dbReference>
<dbReference type="PANTHER" id="PTHR10642:SF26">
    <property type="entry name" value="RIBONUCLEASE H1"/>
    <property type="match status" value="1"/>
</dbReference>
<proteinExistence type="inferred from homology"/>
<comment type="subcellular location">
    <subcellularLocation>
        <location evidence="8">Cytoplasm</location>
    </subcellularLocation>
</comment>
<comment type="function">
    <text evidence="8">Endonuclease that specifically degrades the RNA of RNA-DNA hybrids.</text>
</comment>
<comment type="caution">
    <text evidence="11">The sequence shown here is derived from an EMBL/GenBank/DDBJ whole genome shotgun (WGS) entry which is preliminary data.</text>
</comment>
<evidence type="ECO:0000259" key="10">
    <source>
        <dbReference type="PROSITE" id="PS50879"/>
    </source>
</evidence>
<dbReference type="Pfam" id="PF00075">
    <property type="entry name" value="RNase_H"/>
    <property type="match status" value="1"/>
</dbReference>
<feature type="domain" description="RNase H type-1" evidence="10">
    <location>
        <begin position="99"/>
        <end position="236"/>
    </location>
</feature>
<dbReference type="Gene3D" id="3.40.970.10">
    <property type="entry name" value="Ribonuclease H1, N-terminal domain"/>
    <property type="match status" value="1"/>
</dbReference>
<name>A0ABU3Z8F9_9FIRM</name>
<dbReference type="InterPro" id="IPR036397">
    <property type="entry name" value="RNaseH_sf"/>
</dbReference>
<keyword evidence="8" id="KW-0460">Magnesium</keyword>
<organism evidence="11 12">
    <name type="scientific">Veillonella absiana</name>
    <dbReference type="NCBI Taxonomy" id="3079305"/>
    <lineage>
        <taxon>Bacteria</taxon>
        <taxon>Bacillati</taxon>
        <taxon>Bacillota</taxon>
        <taxon>Negativicutes</taxon>
        <taxon>Veillonellales</taxon>
        <taxon>Veillonellaceae</taxon>
        <taxon>Veillonella</taxon>
    </lineage>
</organism>
<dbReference type="Proteomes" id="UP001272515">
    <property type="component" value="Unassembled WGS sequence"/>
</dbReference>
<sequence>MAKKFYAVQRGRALGIYLTWADCEQQVKGFSGAVYKSFPTKEEAQAFLGDDKVVINEPTGDSKSAGRSGATSVKGTPSTAKNTSSNTGTVMDVLQSTITEGALVAYIDGSFNKHLGSVGAGGVMFYNDKQIPFSFGTKEPMYTEFWNVSGELLASMHVLQYAVDHGIAECHLYYDYMGIEMWATKKWKRNNRLTQAYAAFCDTVLPQVRVHFHKVAAHTGDTYNEMADQLAKQGTMKA</sequence>
<evidence type="ECO:0000256" key="3">
    <source>
        <dbReference type="ARBA" id="ARBA00012180"/>
    </source>
</evidence>
<keyword evidence="6 8" id="KW-0255">Endonuclease</keyword>
<accession>A0ABU3Z8F9</accession>
<evidence type="ECO:0000256" key="7">
    <source>
        <dbReference type="ARBA" id="ARBA00022801"/>
    </source>
</evidence>
<dbReference type="EC" id="3.1.26.4" evidence="3 8"/>
<evidence type="ECO:0000313" key="11">
    <source>
        <dbReference type="EMBL" id="MDV5088199.1"/>
    </source>
</evidence>
<dbReference type="SUPFAM" id="SSF53098">
    <property type="entry name" value="Ribonuclease H-like"/>
    <property type="match status" value="1"/>
</dbReference>
<evidence type="ECO:0000256" key="1">
    <source>
        <dbReference type="ARBA" id="ARBA00000077"/>
    </source>
</evidence>
<keyword evidence="4 8" id="KW-0540">Nuclease</keyword>
<evidence type="ECO:0000313" key="12">
    <source>
        <dbReference type="Proteomes" id="UP001272515"/>
    </source>
</evidence>
<keyword evidence="12" id="KW-1185">Reference proteome</keyword>
<evidence type="ECO:0000256" key="4">
    <source>
        <dbReference type="ARBA" id="ARBA00022722"/>
    </source>
</evidence>
<dbReference type="InterPro" id="IPR002156">
    <property type="entry name" value="RNaseH_domain"/>
</dbReference>
<dbReference type="InterPro" id="IPR017290">
    <property type="entry name" value="RNase_H_bac"/>
</dbReference>
<evidence type="ECO:0000256" key="8">
    <source>
        <dbReference type="PIRNR" id="PIRNR037839"/>
    </source>
</evidence>
<comment type="catalytic activity">
    <reaction evidence="1 8">
        <text>Endonucleolytic cleavage to 5'-phosphomonoester.</text>
        <dbReference type="EC" id="3.1.26.4"/>
    </reaction>
</comment>
<dbReference type="InterPro" id="IPR037056">
    <property type="entry name" value="RNase_H1_N_sf"/>
</dbReference>
<keyword evidence="7 8" id="KW-0378">Hydrolase</keyword>